<name>A0A1C3JTG0_9GAMM</name>
<feature type="domain" description="Transposase IS110-like N-terminal" evidence="1">
    <location>
        <begin position="7"/>
        <end position="145"/>
    </location>
</feature>
<dbReference type="Pfam" id="PF01548">
    <property type="entry name" value="DEDD_Tnp_IS110"/>
    <property type="match status" value="1"/>
</dbReference>
<dbReference type="GO" id="GO:0006313">
    <property type="term" value="P:DNA transposition"/>
    <property type="evidence" value="ECO:0007669"/>
    <property type="project" value="InterPro"/>
</dbReference>
<sequence>MKNISILGIDLAKHVFQLHGVNKSGKAVLKKRLNRSELKEFVANLPACLIAMEACSGSHAWARIFEKMGHKVKVISPQYVKPFVQVHKNDMRDAAAIAMAASHQGVPSVMVKSEEQLDLQAIHRVREGLVRKKTAISNELRGILADMGVIIPTGHASIRVLLPSILEDAEQPITYQGRQLLSDLREQWLETEAHIHRYDVMLQTYVKENEDCKKLLEIPGIGPINASLLLCYAGDAKRFASARHFAASLGLVPKQASSGGKERLLGISKRGNKHVRKQLVHGARSAYRVLLKEESSGRLSDWAKRMKDSGKHVNKIVVALANKMARIVWCLMMKETNYQR</sequence>
<reference evidence="3 6" key="2">
    <citation type="submission" date="2016-06" db="EMBL/GenBank/DDBJ databases">
        <authorList>
            <person name="Kjaerup R.B."/>
            <person name="Dalgaard T.S."/>
            <person name="Juul-Madsen H.R."/>
        </authorList>
    </citation>
    <scope>NUCLEOTIDE SEQUENCE [LARGE SCALE GENOMIC DNA]</scope>
    <source>
        <strain evidence="3 6">CECT 5115</strain>
    </source>
</reference>
<dbReference type="GO" id="GO:0003677">
    <property type="term" value="F:DNA binding"/>
    <property type="evidence" value="ECO:0007669"/>
    <property type="project" value="InterPro"/>
</dbReference>
<evidence type="ECO:0000313" key="4">
    <source>
        <dbReference type="EMBL" id="SBT22773.1"/>
    </source>
</evidence>
<dbReference type="Proteomes" id="UP000092840">
    <property type="component" value="Unassembled WGS sequence"/>
</dbReference>
<dbReference type="InterPro" id="IPR002525">
    <property type="entry name" value="Transp_IS110-like_N"/>
</dbReference>
<evidence type="ECO:0000259" key="2">
    <source>
        <dbReference type="Pfam" id="PF02371"/>
    </source>
</evidence>
<dbReference type="InterPro" id="IPR047650">
    <property type="entry name" value="Transpos_IS110"/>
</dbReference>
<dbReference type="AlphaFoldDB" id="A0A1C3JTG0"/>
<keyword evidence="5" id="KW-1185">Reference proteome</keyword>
<evidence type="ECO:0000313" key="5">
    <source>
        <dbReference type="Proteomes" id="UP000092840"/>
    </source>
</evidence>
<dbReference type="NCBIfam" id="NF033542">
    <property type="entry name" value="transpos_IS110"/>
    <property type="match status" value="1"/>
</dbReference>
<dbReference type="PANTHER" id="PTHR33055:SF3">
    <property type="entry name" value="PUTATIVE TRANSPOSASE FOR IS117-RELATED"/>
    <property type="match status" value="1"/>
</dbReference>
<evidence type="ECO:0000259" key="1">
    <source>
        <dbReference type="Pfam" id="PF01548"/>
    </source>
</evidence>
<feature type="domain" description="Transposase IS116/IS110/IS902 C-terminal" evidence="2">
    <location>
        <begin position="212"/>
        <end position="289"/>
    </location>
</feature>
<protein>
    <submittedName>
        <fullName evidence="3">Transposase IS116/IS110/IS902 family protein</fullName>
    </submittedName>
</protein>
<evidence type="ECO:0000313" key="3">
    <source>
        <dbReference type="EMBL" id="SBT18518.1"/>
    </source>
</evidence>
<dbReference type="InterPro" id="IPR003346">
    <property type="entry name" value="Transposase_20"/>
</dbReference>
<dbReference type="EMBL" id="FLRB01000032">
    <property type="protein sequence ID" value="SBT22773.1"/>
    <property type="molecule type" value="Genomic_DNA"/>
</dbReference>
<dbReference type="Pfam" id="PF02371">
    <property type="entry name" value="Transposase_20"/>
    <property type="match status" value="1"/>
</dbReference>
<proteinExistence type="predicted"/>
<evidence type="ECO:0000313" key="6">
    <source>
        <dbReference type="Proteomes" id="UP000092871"/>
    </source>
</evidence>
<gene>
    <name evidence="3" type="ORF">MGA5115_02649</name>
    <name evidence="4" type="ORF">MGA5116_03403</name>
</gene>
<dbReference type="GO" id="GO:0004803">
    <property type="term" value="F:transposase activity"/>
    <property type="evidence" value="ECO:0007669"/>
    <property type="project" value="InterPro"/>
</dbReference>
<organism evidence="3 6">
    <name type="scientific">Marinomonas gallaica</name>
    <dbReference type="NCBI Taxonomy" id="1806667"/>
    <lineage>
        <taxon>Bacteria</taxon>
        <taxon>Pseudomonadati</taxon>
        <taxon>Pseudomonadota</taxon>
        <taxon>Gammaproteobacteria</taxon>
        <taxon>Oceanospirillales</taxon>
        <taxon>Oceanospirillaceae</taxon>
        <taxon>Marinomonas</taxon>
    </lineage>
</organism>
<reference evidence="4 5" key="1">
    <citation type="submission" date="2016-06" db="EMBL/GenBank/DDBJ databases">
        <authorList>
            <person name="Rodrigo-Torres L."/>
            <person name="Arahal D.R."/>
        </authorList>
    </citation>
    <scope>NUCLEOTIDE SEQUENCE [LARGE SCALE GENOMIC DNA]</scope>
    <source>
        <strain evidence="4 5">CECT 5116</strain>
    </source>
</reference>
<dbReference type="EMBL" id="FLRA01000021">
    <property type="protein sequence ID" value="SBT18518.1"/>
    <property type="molecule type" value="Genomic_DNA"/>
</dbReference>
<dbReference type="PANTHER" id="PTHR33055">
    <property type="entry name" value="TRANSPOSASE FOR INSERTION SEQUENCE ELEMENT IS1111A"/>
    <property type="match status" value="1"/>
</dbReference>
<accession>A0A1C3JTG0</accession>
<dbReference type="Proteomes" id="UP000092871">
    <property type="component" value="Unassembled WGS sequence"/>
</dbReference>
<dbReference type="RefSeq" id="WP_067037345.1">
    <property type="nucleotide sequence ID" value="NZ_FLRA01000021.1"/>
</dbReference>